<proteinExistence type="predicted"/>
<dbReference type="PROSITE" id="PS50994">
    <property type="entry name" value="INTEGRASE"/>
    <property type="match status" value="1"/>
</dbReference>
<dbReference type="PANTHER" id="PTHR47515:SF1">
    <property type="entry name" value="BLR2054 PROTEIN"/>
    <property type="match status" value="1"/>
</dbReference>
<evidence type="ECO:0000313" key="3">
    <source>
        <dbReference type="EMBL" id="MBC2592713.1"/>
    </source>
</evidence>
<dbReference type="Pfam" id="PF00665">
    <property type="entry name" value="rve"/>
    <property type="match status" value="1"/>
</dbReference>
<reference evidence="3 4" key="1">
    <citation type="submission" date="2020-07" db="EMBL/GenBank/DDBJ databases">
        <authorList>
            <person name="Feng X."/>
        </authorList>
    </citation>
    <scope>NUCLEOTIDE SEQUENCE [LARGE SCALE GENOMIC DNA]</scope>
    <source>
        <strain evidence="3 4">JCM31066</strain>
    </source>
</reference>
<evidence type="ECO:0000256" key="1">
    <source>
        <dbReference type="SAM" id="MobiDB-lite"/>
    </source>
</evidence>
<protein>
    <submittedName>
        <fullName evidence="3">DDE-type integrase/transposase/recombinase</fullName>
    </submittedName>
</protein>
<comment type="caution">
    <text evidence="3">The sequence shown here is derived from an EMBL/GenBank/DDBJ whole genome shotgun (WGS) entry which is preliminary data.</text>
</comment>
<gene>
    <name evidence="3" type="ORF">H5P28_00410</name>
</gene>
<feature type="region of interest" description="Disordered" evidence="1">
    <location>
        <begin position="56"/>
        <end position="103"/>
    </location>
</feature>
<dbReference type="Gene3D" id="3.30.420.10">
    <property type="entry name" value="Ribonuclease H-like superfamily/Ribonuclease H"/>
    <property type="match status" value="1"/>
</dbReference>
<sequence>MLTILDEYTRECLCIHVDRHLNAAKVRAVMSELISAYGSPEHIRSDNGSEFIEKSLRTGMPTRASRRSTSSPASATSRLTTASSAASAREPRWLRHQPHPRIRRLEPQTVVKHPLAYPHPMGGPPVPRHQPTPQNQKRRLREAFSGTTI</sequence>
<keyword evidence="4" id="KW-1185">Reference proteome</keyword>
<dbReference type="AlphaFoldDB" id="A0A842H857"/>
<feature type="compositionally biased region" description="Pro residues" evidence="1">
    <location>
        <begin position="121"/>
        <end position="130"/>
    </location>
</feature>
<feature type="compositionally biased region" description="Low complexity" evidence="1">
    <location>
        <begin position="67"/>
        <end position="88"/>
    </location>
</feature>
<dbReference type="InterPro" id="IPR036397">
    <property type="entry name" value="RNaseH_sf"/>
</dbReference>
<dbReference type="SUPFAM" id="SSF53098">
    <property type="entry name" value="Ribonuclease H-like"/>
    <property type="match status" value="1"/>
</dbReference>
<evidence type="ECO:0000259" key="2">
    <source>
        <dbReference type="PROSITE" id="PS50994"/>
    </source>
</evidence>
<dbReference type="InterPro" id="IPR001584">
    <property type="entry name" value="Integrase_cat-core"/>
</dbReference>
<dbReference type="PANTHER" id="PTHR47515">
    <property type="entry name" value="LOW CALCIUM RESPONSE LOCUS PROTEIN T"/>
    <property type="match status" value="1"/>
</dbReference>
<dbReference type="GO" id="GO:0015074">
    <property type="term" value="P:DNA integration"/>
    <property type="evidence" value="ECO:0007669"/>
    <property type="project" value="InterPro"/>
</dbReference>
<dbReference type="EMBL" id="JACHVB010000005">
    <property type="protein sequence ID" value="MBC2592713.1"/>
    <property type="molecule type" value="Genomic_DNA"/>
</dbReference>
<name>A0A842H857_9BACT</name>
<feature type="domain" description="Integrase catalytic" evidence="2">
    <location>
        <begin position="1"/>
        <end position="90"/>
    </location>
</feature>
<evidence type="ECO:0000313" key="4">
    <source>
        <dbReference type="Proteomes" id="UP000546464"/>
    </source>
</evidence>
<dbReference type="InterPro" id="IPR012337">
    <property type="entry name" value="RNaseH-like_sf"/>
</dbReference>
<dbReference type="GO" id="GO:0003676">
    <property type="term" value="F:nucleic acid binding"/>
    <property type="evidence" value="ECO:0007669"/>
    <property type="project" value="InterPro"/>
</dbReference>
<accession>A0A842H857</accession>
<organism evidence="3 4">
    <name type="scientific">Ruficoccus amylovorans</name>
    <dbReference type="NCBI Taxonomy" id="1804625"/>
    <lineage>
        <taxon>Bacteria</taxon>
        <taxon>Pseudomonadati</taxon>
        <taxon>Verrucomicrobiota</taxon>
        <taxon>Opitutia</taxon>
        <taxon>Puniceicoccales</taxon>
        <taxon>Cerasicoccaceae</taxon>
        <taxon>Ruficoccus</taxon>
    </lineage>
</organism>
<feature type="region of interest" description="Disordered" evidence="1">
    <location>
        <begin position="115"/>
        <end position="149"/>
    </location>
</feature>
<dbReference type="Proteomes" id="UP000546464">
    <property type="component" value="Unassembled WGS sequence"/>
</dbReference>